<protein>
    <submittedName>
        <fullName evidence="2">Uncharacterized protein</fullName>
    </submittedName>
</protein>
<keyword evidence="1" id="KW-1133">Transmembrane helix</keyword>
<evidence type="ECO:0000313" key="2">
    <source>
        <dbReference type="EMBL" id="ANT44702.1"/>
    </source>
</evidence>
<dbReference type="EMBL" id="KX171212">
    <property type="protein sequence ID" value="ANT44702.1"/>
    <property type="molecule type" value="Genomic_DNA"/>
</dbReference>
<keyword evidence="1" id="KW-0472">Membrane</keyword>
<feature type="transmembrane region" description="Helical" evidence="1">
    <location>
        <begin position="62"/>
        <end position="82"/>
    </location>
</feature>
<gene>
    <name evidence="2" type="ORF">vB_SscM-1_039</name>
</gene>
<accession>A0A1X9I9I3</accession>
<feature type="transmembrane region" description="Helical" evidence="1">
    <location>
        <begin position="26"/>
        <end position="50"/>
    </location>
</feature>
<sequence>MKFLKLFISNLTKSIKSGIINSIPYIGIYLLAVGIPIAFLAMAIGFMIGVSHLLDYIGLPELSPLSFVTIIGILLGIFKAITDEDTSLRPSIKEFMVAIIYMLVIVYISSFVCYVVLTSFKVQEDFILLVILVVFAGTTFILNMLCNVLKKTYKDYKEEK</sequence>
<dbReference type="Proteomes" id="UP000224459">
    <property type="component" value="Segment"/>
</dbReference>
<organism evidence="2 3">
    <name type="scientific">Staphylococcus phage vB_SscM-1</name>
    <dbReference type="NCBI Taxonomy" id="1868844"/>
    <lineage>
        <taxon>Viruses</taxon>
        <taxon>Duplodnaviria</taxon>
        <taxon>Heunggongvirae</taxon>
        <taxon>Uroviricota</taxon>
        <taxon>Caudoviricetes</taxon>
        <taxon>Herelleviridae</taxon>
        <taxon>Twortvirinae</taxon>
        <taxon>Sciuriunavirus</taxon>
        <taxon>Sciuriunavirus SscM1</taxon>
    </lineage>
</organism>
<proteinExistence type="predicted"/>
<keyword evidence="3" id="KW-1185">Reference proteome</keyword>
<name>A0A1X9I9I3_9CAUD</name>
<reference evidence="3" key="1">
    <citation type="submission" date="2016-04" db="EMBL/GenBank/DDBJ databases">
        <authorList>
            <person name="Gasior T."/>
        </authorList>
    </citation>
    <scope>NUCLEOTIDE SEQUENCE [LARGE SCALE GENOMIC DNA]</scope>
</reference>
<evidence type="ECO:0000313" key="3">
    <source>
        <dbReference type="Proteomes" id="UP000224459"/>
    </source>
</evidence>
<feature type="transmembrane region" description="Helical" evidence="1">
    <location>
        <begin position="94"/>
        <end position="120"/>
    </location>
</feature>
<evidence type="ECO:0000256" key="1">
    <source>
        <dbReference type="SAM" id="Phobius"/>
    </source>
</evidence>
<feature type="transmembrane region" description="Helical" evidence="1">
    <location>
        <begin position="126"/>
        <end position="149"/>
    </location>
</feature>
<keyword evidence="1" id="KW-0812">Transmembrane</keyword>